<dbReference type="Pfam" id="PF00941">
    <property type="entry name" value="FAD_binding_5"/>
    <property type="match status" value="1"/>
</dbReference>
<name>A0A8H8WR58_9HYPH</name>
<dbReference type="SUPFAM" id="SSF55447">
    <property type="entry name" value="CO dehydrogenase flavoprotein C-terminal domain-like"/>
    <property type="match status" value="1"/>
</dbReference>
<protein>
    <submittedName>
        <fullName evidence="2">FAD-binding molybdopterin dehydrogenase</fullName>
    </submittedName>
</protein>
<dbReference type="InterPro" id="IPR016166">
    <property type="entry name" value="FAD-bd_PCMH"/>
</dbReference>
<dbReference type="InterPro" id="IPR002346">
    <property type="entry name" value="Mopterin_DH_FAD-bd"/>
</dbReference>
<dbReference type="InterPro" id="IPR036318">
    <property type="entry name" value="FAD-bd_PCMH-like_sf"/>
</dbReference>
<evidence type="ECO:0000313" key="3">
    <source>
        <dbReference type="Proteomes" id="UP000663508"/>
    </source>
</evidence>
<dbReference type="InterPro" id="IPR051312">
    <property type="entry name" value="Diverse_Substr_Oxidored"/>
</dbReference>
<accession>A0A8H8WR58</accession>
<dbReference type="AlphaFoldDB" id="A0A8H8WR58"/>
<proteinExistence type="predicted"/>
<dbReference type="InterPro" id="IPR036683">
    <property type="entry name" value="CO_DH_flav_C_dom_sf"/>
</dbReference>
<dbReference type="InterPro" id="IPR016169">
    <property type="entry name" value="FAD-bd_PCMH_sub2"/>
</dbReference>
<sequence length="274" mass="28788">MDLDSITEVVAPRARDALPAWRPGDAWLAGGTWLFSEPQDGIARLIDLPSLGWEPLAVDDAGVRIAATCPIAALDRLALPPAFRAAPLVGQCCRALLGSFKVWNAATVGGNLCLALPAGPMIALTVALDGVGLIWTPEGGERRLPVRDLVLGPQETALRPGEILRRIDLPAAALGRRTAFRRISLSPNGRSGALVIATLDSAGAFALTVTAATRRPVRIDRPAPPSAETLQAALAAAIPDGLWYDDVHGAPDWRRHVTGLLAEEARAELAGGRA</sequence>
<dbReference type="EMBL" id="AP024145">
    <property type="protein sequence ID" value="BCM82840.1"/>
    <property type="molecule type" value="Genomic_DNA"/>
</dbReference>
<dbReference type="GO" id="GO:0071949">
    <property type="term" value="F:FAD binding"/>
    <property type="evidence" value="ECO:0007669"/>
    <property type="project" value="InterPro"/>
</dbReference>
<dbReference type="PANTHER" id="PTHR42659">
    <property type="entry name" value="XANTHINE DEHYDROGENASE SUBUNIT C-RELATED"/>
    <property type="match status" value="1"/>
</dbReference>
<evidence type="ECO:0000259" key="1">
    <source>
        <dbReference type="PROSITE" id="PS51387"/>
    </source>
</evidence>
<dbReference type="Proteomes" id="UP000663508">
    <property type="component" value="Chromosome"/>
</dbReference>
<dbReference type="PANTHER" id="PTHR42659:SF9">
    <property type="entry name" value="XANTHINE DEHYDROGENASE FAD-BINDING SUBUNIT XDHB-RELATED"/>
    <property type="match status" value="1"/>
</dbReference>
<dbReference type="Gene3D" id="3.30.465.10">
    <property type="match status" value="1"/>
</dbReference>
<reference evidence="2" key="1">
    <citation type="submission" date="2020-11" db="EMBL/GenBank/DDBJ databases">
        <title>Complete genome sequence of a novel pathogenic Methylobacterium strain isolated from rice in Vietnam.</title>
        <authorList>
            <person name="Lai K."/>
            <person name="Okazaki S."/>
            <person name="Higashi K."/>
            <person name="Mori H."/>
            <person name="Toyoda A."/>
            <person name="Kurokawa K."/>
        </authorList>
    </citation>
    <scope>NUCLEOTIDE SEQUENCE</scope>
    <source>
        <strain evidence="2">VL1</strain>
    </source>
</reference>
<dbReference type="RefSeq" id="WP_207181945.1">
    <property type="nucleotide sequence ID" value="NZ_AP024145.1"/>
</dbReference>
<evidence type="ECO:0000313" key="2">
    <source>
        <dbReference type="EMBL" id="BCM82840.1"/>
    </source>
</evidence>
<organism evidence="2 3">
    <name type="scientific">Methylobacterium indicum</name>
    <dbReference type="NCBI Taxonomy" id="1775910"/>
    <lineage>
        <taxon>Bacteria</taxon>
        <taxon>Pseudomonadati</taxon>
        <taxon>Pseudomonadota</taxon>
        <taxon>Alphaproteobacteria</taxon>
        <taxon>Hyphomicrobiales</taxon>
        <taxon>Methylobacteriaceae</taxon>
        <taxon>Methylobacterium</taxon>
    </lineage>
</organism>
<dbReference type="KEGG" id="mind:mvi_13010"/>
<dbReference type="GO" id="GO:0016491">
    <property type="term" value="F:oxidoreductase activity"/>
    <property type="evidence" value="ECO:0007669"/>
    <property type="project" value="InterPro"/>
</dbReference>
<dbReference type="SUPFAM" id="SSF56176">
    <property type="entry name" value="FAD-binding/transporter-associated domain-like"/>
    <property type="match status" value="1"/>
</dbReference>
<dbReference type="PROSITE" id="PS51387">
    <property type="entry name" value="FAD_PCMH"/>
    <property type="match status" value="1"/>
</dbReference>
<feature type="domain" description="FAD-binding PCMH-type" evidence="1">
    <location>
        <begin position="1"/>
        <end position="174"/>
    </location>
</feature>
<gene>
    <name evidence="2" type="ORF">mvi_13010</name>
</gene>